<organism evidence="3 4">
    <name type="scientific">Litomosoides sigmodontis</name>
    <name type="common">Filarial nematode worm</name>
    <dbReference type="NCBI Taxonomy" id="42156"/>
    <lineage>
        <taxon>Eukaryota</taxon>
        <taxon>Metazoa</taxon>
        <taxon>Ecdysozoa</taxon>
        <taxon>Nematoda</taxon>
        <taxon>Chromadorea</taxon>
        <taxon>Rhabditida</taxon>
        <taxon>Spirurina</taxon>
        <taxon>Spiruromorpha</taxon>
        <taxon>Filarioidea</taxon>
        <taxon>Onchocercidae</taxon>
        <taxon>Litomosoides</taxon>
    </lineage>
</organism>
<dbReference type="PANTHER" id="PTHR24092">
    <property type="entry name" value="PROBABLE PHOSPHOLIPID-TRANSPORTING ATPASE"/>
    <property type="match status" value="1"/>
</dbReference>
<dbReference type="SUPFAM" id="SSF81665">
    <property type="entry name" value="Calcium ATPase, transmembrane domain M"/>
    <property type="match status" value="1"/>
</dbReference>
<dbReference type="STRING" id="42156.A0A3P7JQR4"/>
<dbReference type="InterPro" id="IPR008250">
    <property type="entry name" value="ATPase_P-typ_transduc_dom_A_sf"/>
</dbReference>
<dbReference type="Gene3D" id="2.70.150.10">
    <property type="entry name" value="Calcium-transporting ATPase, cytoplasmic transduction domain A"/>
    <property type="match status" value="1"/>
</dbReference>
<dbReference type="GO" id="GO:0045332">
    <property type="term" value="P:phospholipid translocation"/>
    <property type="evidence" value="ECO:0007669"/>
    <property type="project" value="TreeGrafter"/>
</dbReference>
<accession>A0A3P7JQR4</accession>
<gene>
    <name evidence="3" type="ORF">NLS_LOCUS10120</name>
</gene>
<dbReference type="EMBL" id="UYRX01002526">
    <property type="protein sequence ID" value="VDM93284.1"/>
    <property type="molecule type" value="Genomic_DNA"/>
</dbReference>
<keyword evidence="1" id="KW-1133">Transmembrane helix</keyword>
<name>A0A3P7JQR4_LITSI</name>
<dbReference type="Proteomes" id="UP000277928">
    <property type="component" value="Unassembled WGS sequence"/>
</dbReference>
<proteinExistence type="predicted"/>
<evidence type="ECO:0000313" key="4">
    <source>
        <dbReference type="Proteomes" id="UP000277928"/>
    </source>
</evidence>
<dbReference type="GO" id="GO:0005802">
    <property type="term" value="C:trans-Golgi network"/>
    <property type="evidence" value="ECO:0007669"/>
    <property type="project" value="TreeGrafter"/>
</dbReference>
<evidence type="ECO:0000259" key="2">
    <source>
        <dbReference type="Pfam" id="PF16209"/>
    </source>
</evidence>
<sequence>MMSDDNLKYLRKKDWQDVNVKKQLSEGSILNGWLISLMKLFSYQTSTNPNSTRERDKRSQCTAPVVERILRANDREFNEQFQYADNYIRTSKYDLITFVPLNLLEQFQRPANFYFLILMLLQLIPWISSIAWYSTAIPLFVVLTFSAAKDAYDDIERHRSDNQVNNRISQVVRNGQLIKEKWMDVKVGDVIRMENDQFVAADLLLLSTSEPHGLCYIETSELDGETNLKVRQALPETFVMGDKLLQISEFKGQIHCEMPNNKLSQFEGMLHYDGNVLLLDNKKTLLRGCVLRNTRWCYGVVIFA</sequence>
<dbReference type="PANTHER" id="PTHR24092:SF190">
    <property type="entry name" value="PHOSPHOLIPID-TRANSPORTING ATPASE"/>
    <property type="match status" value="1"/>
</dbReference>
<dbReference type="GO" id="GO:0140326">
    <property type="term" value="F:ATPase-coupled intramembrane lipid transporter activity"/>
    <property type="evidence" value="ECO:0007669"/>
    <property type="project" value="TreeGrafter"/>
</dbReference>
<dbReference type="OrthoDB" id="377733at2759"/>
<dbReference type="AlphaFoldDB" id="A0A3P7JQR4"/>
<dbReference type="InterPro" id="IPR023298">
    <property type="entry name" value="ATPase_P-typ_TM_dom_sf"/>
</dbReference>
<protein>
    <recommendedName>
        <fullName evidence="2">P-type ATPase N-terminal domain-containing protein</fullName>
    </recommendedName>
</protein>
<evidence type="ECO:0000256" key="1">
    <source>
        <dbReference type="SAM" id="Phobius"/>
    </source>
</evidence>
<evidence type="ECO:0000313" key="3">
    <source>
        <dbReference type="EMBL" id="VDM93284.1"/>
    </source>
</evidence>
<dbReference type="Pfam" id="PF16209">
    <property type="entry name" value="PhoLip_ATPase_N"/>
    <property type="match status" value="1"/>
</dbReference>
<keyword evidence="4" id="KW-1185">Reference proteome</keyword>
<keyword evidence="1" id="KW-0472">Membrane</keyword>
<feature type="transmembrane region" description="Helical" evidence="1">
    <location>
        <begin position="113"/>
        <end position="133"/>
    </location>
</feature>
<reference evidence="3 4" key="1">
    <citation type="submission" date="2018-08" db="EMBL/GenBank/DDBJ databases">
        <authorList>
            <person name="Laetsch R D."/>
            <person name="Stevens L."/>
            <person name="Kumar S."/>
            <person name="Blaxter L. M."/>
        </authorList>
    </citation>
    <scope>NUCLEOTIDE SEQUENCE [LARGE SCALE GENOMIC DNA]</scope>
</reference>
<dbReference type="GO" id="GO:0005886">
    <property type="term" value="C:plasma membrane"/>
    <property type="evidence" value="ECO:0007669"/>
    <property type="project" value="TreeGrafter"/>
</dbReference>
<feature type="domain" description="P-type ATPase N-terminal" evidence="2">
    <location>
        <begin position="71"/>
        <end position="135"/>
    </location>
</feature>
<dbReference type="SUPFAM" id="SSF81653">
    <property type="entry name" value="Calcium ATPase, transduction domain A"/>
    <property type="match status" value="1"/>
</dbReference>
<dbReference type="InterPro" id="IPR032631">
    <property type="entry name" value="P-type_ATPase_N"/>
</dbReference>
<dbReference type="GO" id="GO:0007030">
    <property type="term" value="P:Golgi organization"/>
    <property type="evidence" value="ECO:0007669"/>
    <property type="project" value="TreeGrafter"/>
</dbReference>
<dbReference type="OMA" id="PRTCHIL"/>
<keyword evidence="1" id="KW-0812">Transmembrane</keyword>
<feature type="non-terminal residue" evidence="3">
    <location>
        <position position="304"/>
    </location>
</feature>